<dbReference type="Proteomes" id="UP000775872">
    <property type="component" value="Unassembled WGS sequence"/>
</dbReference>
<protein>
    <recommendedName>
        <fullName evidence="1">F-box domain-containing protein</fullName>
    </recommendedName>
</protein>
<dbReference type="SUPFAM" id="SSF52047">
    <property type="entry name" value="RNI-like"/>
    <property type="match status" value="1"/>
</dbReference>
<sequence length="487" mass="56237">MAPHIPDEILSHIMCYLVPVLPCKRRPWRYDHSLRPIDLASLCLVSRRFRHIAQPLLYHTIDLTCSTDRANDGEFLMWPGYLLKTIVKNPHLAKYIRVLAMTDMVFLYEKPKMVFLPETSSSDFPWDVPRCIRCALEPQIADNSYNLPSIALLLYATMAEKIFLFPSDPDGIEVGWIVRSWHPRGQPLDPSIDLGSDLTLELGPFANYGLPCLKELYVDQADDEYWTIPLLEFLEKPGLSIFHLNHARSLTTLFVPQPLEGPLSSVHDLKLSDCYMESQSLENILRSCPRLQVLSVHVAEIEWAEQFFRQWHPDIFWTINLKHIGQALRDFGGNLIDLHLDFSNFKMARPITSRIGSLCSMSKLRHLQCYRNDLIIAQELGEEQEENTLPLDSVLPPSIVTLSIHYMEHDILLSPPSSVISAEIESILSSRRLQCLEQLRIQRYIPDTQDELILFQTKMPGWSFDFKKTPCKVQNGFIEYLRFDRFG</sequence>
<feature type="domain" description="F-box" evidence="1">
    <location>
        <begin position="4"/>
        <end position="63"/>
    </location>
</feature>
<dbReference type="InterPro" id="IPR001810">
    <property type="entry name" value="F-box_dom"/>
</dbReference>
<accession>A0A9P0EFI1</accession>
<evidence type="ECO:0000313" key="2">
    <source>
        <dbReference type="EMBL" id="CAH0047018.1"/>
    </source>
</evidence>
<proteinExistence type="predicted"/>
<dbReference type="OrthoDB" id="5142209at2759"/>
<organism evidence="2 3">
    <name type="scientific">Clonostachys solani</name>
    <dbReference type="NCBI Taxonomy" id="160281"/>
    <lineage>
        <taxon>Eukaryota</taxon>
        <taxon>Fungi</taxon>
        <taxon>Dikarya</taxon>
        <taxon>Ascomycota</taxon>
        <taxon>Pezizomycotina</taxon>
        <taxon>Sordariomycetes</taxon>
        <taxon>Hypocreomycetidae</taxon>
        <taxon>Hypocreales</taxon>
        <taxon>Bionectriaceae</taxon>
        <taxon>Clonostachys</taxon>
    </lineage>
</organism>
<keyword evidence="3" id="KW-1185">Reference proteome</keyword>
<dbReference type="InterPro" id="IPR032675">
    <property type="entry name" value="LRR_dom_sf"/>
</dbReference>
<dbReference type="AlphaFoldDB" id="A0A9P0EFI1"/>
<dbReference type="Gene3D" id="1.20.1280.50">
    <property type="match status" value="1"/>
</dbReference>
<name>A0A9P0EFI1_9HYPO</name>
<evidence type="ECO:0000259" key="1">
    <source>
        <dbReference type="Pfam" id="PF12937"/>
    </source>
</evidence>
<dbReference type="Pfam" id="PF12937">
    <property type="entry name" value="F-box-like"/>
    <property type="match status" value="1"/>
</dbReference>
<gene>
    <name evidence="2" type="ORF">CSOL1703_00013256</name>
</gene>
<dbReference type="Gene3D" id="3.80.10.10">
    <property type="entry name" value="Ribonuclease Inhibitor"/>
    <property type="match status" value="1"/>
</dbReference>
<dbReference type="EMBL" id="CABFOC020000018">
    <property type="protein sequence ID" value="CAH0047018.1"/>
    <property type="molecule type" value="Genomic_DNA"/>
</dbReference>
<reference evidence="2" key="1">
    <citation type="submission" date="2021-10" db="EMBL/GenBank/DDBJ databases">
        <authorList>
            <person name="Piombo E."/>
        </authorList>
    </citation>
    <scope>NUCLEOTIDE SEQUENCE</scope>
</reference>
<comment type="caution">
    <text evidence="2">The sequence shown here is derived from an EMBL/GenBank/DDBJ whole genome shotgun (WGS) entry which is preliminary data.</text>
</comment>
<evidence type="ECO:0000313" key="3">
    <source>
        <dbReference type="Proteomes" id="UP000775872"/>
    </source>
</evidence>